<comment type="caution">
    <text evidence="8">The sequence shown here is derived from an EMBL/GenBank/DDBJ whole genome shotgun (WGS) entry which is preliminary data.</text>
</comment>
<evidence type="ECO:0000256" key="1">
    <source>
        <dbReference type="ARBA" id="ARBA00022723"/>
    </source>
</evidence>
<evidence type="ECO:0000256" key="2">
    <source>
        <dbReference type="ARBA" id="ARBA00022964"/>
    </source>
</evidence>
<dbReference type="GO" id="GO:0005634">
    <property type="term" value="C:nucleus"/>
    <property type="evidence" value="ECO:0007669"/>
    <property type="project" value="TreeGrafter"/>
</dbReference>
<evidence type="ECO:0000256" key="6">
    <source>
        <dbReference type="SAM" id="Phobius"/>
    </source>
</evidence>
<organism evidence="8 9">
    <name type="scientific">Elysia marginata</name>
    <dbReference type="NCBI Taxonomy" id="1093978"/>
    <lineage>
        <taxon>Eukaryota</taxon>
        <taxon>Metazoa</taxon>
        <taxon>Spiralia</taxon>
        <taxon>Lophotrochozoa</taxon>
        <taxon>Mollusca</taxon>
        <taxon>Gastropoda</taxon>
        <taxon>Heterobranchia</taxon>
        <taxon>Euthyneura</taxon>
        <taxon>Panpulmonata</taxon>
        <taxon>Sacoglossa</taxon>
        <taxon>Placobranchoidea</taxon>
        <taxon>Plakobranchidae</taxon>
        <taxon>Elysia</taxon>
    </lineage>
</organism>
<keyword evidence="6" id="KW-0812">Transmembrane</keyword>
<dbReference type="InterPro" id="IPR027450">
    <property type="entry name" value="AlkB-like"/>
</dbReference>
<dbReference type="GO" id="GO:0035516">
    <property type="term" value="F:broad specificity oxidative DNA demethylase activity"/>
    <property type="evidence" value="ECO:0007669"/>
    <property type="project" value="TreeGrafter"/>
</dbReference>
<feature type="binding site" evidence="5">
    <location>
        <position position="247"/>
    </location>
    <ligand>
        <name>Fe cation</name>
        <dbReference type="ChEBI" id="CHEBI:24875"/>
        <note>catalytic</note>
    </ligand>
</feature>
<reference evidence="8 9" key="1">
    <citation type="journal article" date="2021" name="Elife">
        <title>Chloroplast acquisition without the gene transfer in kleptoplastic sea slugs, Plakobranchus ocellatus.</title>
        <authorList>
            <person name="Maeda T."/>
            <person name="Takahashi S."/>
            <person name="Yoshida T."/>
            <person name="Shimamura S."/>
            <person name="Takaki Y."/>
            <person name="Nagai Y."/>
            <person name="Toyoda A."/>
            <person name="Suzuki Y."/>
            <person name="Arimoto A."/>
            <person name="Ishii H."/>
            <person name="Satoh N."/>
            <person name="Nishiyama T."/>
            <person name="Hasebe M."/>
            <person name="Maruyama T."/>
            <person name="Minagawa J."/>
            <person name="Obokata J."/>
            <person name="Shigenobu S."/>
        </authorList>
    </citation>
    <scope>NUCLEOTIDE SEQUENCE [LARGE SCALE GENOMIC DNA]</scope>
</reference>
<evidence type="ECO:0000313" key="8">
    <source>
        <dbReference type="EMBL" id="GFS14680.1"/>
    </source>
</evidence>
<dbReference type="PANTHER" id="PTHR16557:SF2">
    <property type="entry name" value="NUCLEIC ACID DIOXYGENASE ALKBH1"/>
    <property type="match status" value="1"/>
</dbReference>
<name>A0AAV4IXG0_9GAST</name>
<accession>A0AAV4IXG0</accession>
<dbReference type="Gene3D" id="2.60.120.590">
    <property type="entry name" value="Alpha-ketoglutarate-dependent dioxygenase AlkB-like"/>
    <property type="match status" value="1"/>
</dbReference>
<dbReference type="GO" id="GO:0008198">
    <property type="term" value="F:ferrous iron binding"/>
    <property type="evidence" value="ECO:0007669"/>
    <property type="project" value="TreeGrafter"/>
</dbReference>
<evidence type="ECO:0000256" key="5">
    <source>
        <dbReference type="PIRSR" id="PIRSR604574-2"/>
    </source>
</evidence>
<feature type="transmembrane region" description="Helical" evidence="6">
    <location>
        <begin position="370"/>
        <end position="398"/>
    </location>
</feature>
<gene>
    <name evidence="8" type="ORF">ElyMa_006752200</name>
</gene>
<protein>
    <submittedName>
        <fullName evidence="8">Alkylated DNA repair protein alkB homolog 1-like</fullName>
    </submittedName>
</protein>
<feature type="binding site" evidence="5">
    <location>
        <position position="249"/>
    </location>
    <ligand>
        <name>Fe cation</name>
        <dbReference type="ChEBI" id="CHEBI:24875"/>
        <note>catalytic</note>
    </ligand>
</feature>
<dbReference type="SUPFAM" id="SSF51197">
    <property type="entry name" value="Clavaminate synthase-like"/>
    <property type="match status" value="1"/>
</dbReference>
<keyword evidence="3" id="KW-0560">Oxidoreductase</keyword>
<keyword evidence="2" id="KW-0223">Dioxygenase</keyword>
<dbReference type="AlphaFoldDB" id="A0AAV4IXG0"/>
<keyword evidence="4 5" id="KW-0408">Iron</keyword>
<dbReference type="GO" id="GO:0005737">
    <property type="term" value="C:cytoplasm"/>
    <property type="evidence" value="ECO:0007669"/>
    <property type="project" value="TreeGrafter"/>
</dbReference>
<sequence>MIVIRWLTNLFSQLISFQDIAHGILLRNNLLVRHNVMSSEEAVDYFTPEFKRLKARKPPPTFEEVIDLYPSPGSCGSSSSVKQYCQVPIHDLHCRQDLYPIVGLKSPAEWKVFEFPNNPGFQVILNPFIDGYQSYWVSRCLHDFSSDKANITNMTGQPEFDFSDVWLNFLQKSTLEKKDPINKLRWTTLGYHYDWNSKEYSESRKNDFPKDVHILSQYISNVLGFGQFNAEAGIVNYYHMDSTLAGHTDHSEIDLEAPLFSISFGQTAIFLLGGKTKSVEPIAVYLRSGDICVMRGQSRLAYHAVPRILPPWTVEEAQRLKDALKSPNHLAAFHENRAATSRHTDTNFINNIMSHEEKSPDSTVGTSSEVVVVVVVAAAAVVVIVVAAGAVVVVLVVISGAKQHCCRPTSVNSLLKVNVM</sequence>
<keyword evidence="6" id="KW-1133">Transmembrane helix</keyword>
<dbReference type="InterPro" id="IPR037151">
    <property type="entry name" value="AlkB-like_sf"/>
</dbReference>
<keyword evidence="6" id="KW-0472">Membrane</keyword>
<dbReference type="GO" id="GO:0035513">
    <property type="term" value="P:oxidative RNA demethylation"/>
    <property type="evidence" value="ECO:0007669"/>
    <property type="project" value="TreeGrafter"/>
</dbReference>
<feature type="domain" description="Alpha-ketoglutarate-dependent dioxygenase AlkB-like" evidence="7">
    <location>
        <begin position="176"/>
        <end position="314"/>
    </location>
</feature>
<dbReference type="EMBL" id="BMAT01013530">
    <property type="protein sequence ID" value="GFS14680.1"/>
    <property type="molecule type" value="Genomic_DNA"/>
</dbReference>
<comment type="cofactor">
    <cofactor evidence="5">
        <name>Fe(2+)</name>
        <dbReference type="ChEBI" id="CHEBI:29033"/>
    </cofactor>
    <text evidence="5">Binds 1 Fe(2+) ion per subunit.</text>
</comment>
<feature type="binding site" evidence="5">
    <location>
        <position position="303"/>
    </location>
    <ligand>
        <name>Fe cation</name>
        <dbReference type="ChEBI" id="CHEBI:24875"/>
        <note>catalytic</note>
    </ligand>
</feature>
<evidence type="ECO:0000256" key="3">
    <source>
        <dbReference type="ARBA" id="ARBA00023002"/>
    </source>
</evidence>
<dbReference type="GO" id="GO:0035515">
    <property type="term" value="F:oxidative RNA demethylase activity"/>
    <property type="evidence" value="ECO:0007669"/>
    <property type="project" value="TreeGrafter"/>
</dbReference>
<dbReference type="InterPro" id="IPR004574">
    <property type="entry name" value="Alkb"/>
</dbReference>
<evidence type="ECO:0000256" key="4">
    <source>
        <dbReference type="ARBA" id="ARBA00023004"/>
    </source>
</evidence>
<evidence type="ECO:0000313" key="9">
    <source>
        <dbReference type="Proteomes" id="UP000762676"/>
    </source>
</evidence>
<dbReference type="Pfam" id="PF13532">
    <property type="entry name" value="2OG-FeII_Oxy_2"/>
    <property type="match status" value="1"/>
</dbReference>
<evidence type="ECO:0000259" key="7">
    <source>
        <dbReference type="Pfam" id="PF13532"/>
    </source>
</evidence>
<dbReference type="PANTHER" id="PTHR16557">
    <property type="entry name" value="ALKYLATED DNA REPAIR PROTEIN ALKB-RELATED"/>
    <property type="match status" value="1"/>
</dbReference>
<dbReference type="Proteomes" id="UP000762676">
    <property type="component" value="Unassembled WGS sequence"/>
</dbReference>
<proteinExistence type="predicted"/>
<keyword evidence="1 5" id="KW-0479">Metal-binding</keyword>
<keyword evidence="9" id="KW-1185">Reference proteome</keyword>